<evidence type="ECO:0000256" key="1">
    <source>
        <dbReference type="SAM" id="MobiDB-lite"/>
    </source>
</evidence>
<proteinExistence type="predicted"/>
<feature type="region of interest" description="Disordered" evidence="1">
    <location>
        <begin position="1"/>
        <end position="59"/>
    </location>
</feature>
<feature type="non-terminal residue" evidence="2">
    <location>
        <position position="79"/>
    </location>
</feature>
<dbReference type="Proteomes" id="UP001595704">
    <property type="component" value="Unassembled WGS sequence"/>
</dbReference>
<dbReference type="EMBL" id="JBHRYC010000038">
    <property type="protein sequence ID" value="MFC3637529.1"/>
    <property type="molecule type" value="Genomic_DNA"/>
</dbReference>
<keyword evidence="3" id="KW-1185">Reference proteome</keyword>
<evidence type="ECO:0000313" key="3">
    <source>
        <dbReference type="Proteomes" id="UP001595704"/>
    </source>
</evidence>
<dbReference type="RefSeq" id="WP_376853116.1">
    <property type="nucleotide sequence ID" value="NZ_JBHRYC010000038.1"/>
</dbReference>
<gene>
    <name evidence="2" type="ORF">ACFONL_09100</name>
</gene>
<accession>A0ABV7UHJ9</accession>
<name>A0ABV7UHJ9_9HYPH</name>
<evidence type="ECO:0000313" key="2">
    <source>
        <dbReference type="EMBL" id="MFC3637529.1"/>
    </source>
</evidence>
<feature type="compositionally biased region" description="Basic and acidic residues" evidence="1">
    <location>
        <begin position="31"/>
        <end position="44"/>
    </location>
</feature>
<protein>
    <submittedName>
        <fullName evidence="2">Uncharacterized protein</fullName>
    </submittedName>
</protein>
<comment type="caution">
    <text evidence="2">The sequence shown here is derived from an EMBL/GenBank/DDBJ whole genome shotgun (WGS) entry which is preliminary data.</text>
</comment>
<reference evidence="3" key="1">
    <citation type="journal article" date="2019" name="Int. J. Syst. Evol. Microbiol.">
        <title>The Global Catalogue of Microorganisms (GCM) 10K type strain sequencing project: providing services to taxonomists for standard genome sequencing and annotation.</title>
        <authorList>
            <consortium name="The Broad Institute Genomics Platform"/>
            <consortium name="The Broad Institute Genome Sequencing Center for Infectious Disease"/>
            <person name="Wu L."/>
            <person name="Ma J."/>
        </authorList>
    </citation>
    <scope>NUCLEOTIDE SEQUENCE [LARGE SCALE GENOMIC DNA]</scope>
    <source>
        <strain evidence="3">KCTC 42282</strain>
    </source>
</reference>
<sequence length="79" mass="9037">MGKAISLRVQNLGQNPKVVKQIETPHPPDPIMRRPRAEREEKRVTHGATPAGEVEAGRPECRATNRVRFRDNLGETLWW</sequence>
<organism evidence="2 3">
    <name type="scientific">Camelimonas fluminis</name>
    <dbReference type="NCBI Taxonomy" id="1576911"/>
    <lineage>
        <taxon>Bacteria</taxon>
        <taxon>Pseudomonadati</taxon>
        <taxon>Pseudomonadota</taxon>
        <taxon>Alphaproteobacteria</taxon>
        <taxon>Hyphomicrobiales</taxon>
        <taxon>Chelatococcaceae</taxon>
        <taxon>Camelimonas</taxon>
    </lineage>
</organism>